<evidence type="ECO:0000313" key="2">
    <source>
        <dbReference type="EMBL" id="GES73773.1"/>
    </source>
</evidence>
<dbReference type="Proteomes" id="UP000615446">
    <property type="component" value="Unassembled WGS sequence"/>
</dbReference>
<reference evidence="2" key="1">
    <citation type="submission" date="2019-10" db="EMBL/GenBank/DDBJ databases">
        <title>Conservation and host-specific expression of non-tandemly repeated heterogenous ribosome RNA gene in arbuscular mycorrhizal fungi.</title>
        <authorList>
            <person name="Maeda T."/>
            <person name="Kobayashi Y."/>
            <person name="Nakagawa T."/>
            <person name="Ezawa T."/>
            <person name="Yamaguchi K."/>
            <person name="Bino T."/>
            <person name="Nishimoto Y."/>
            <person name="Shigenobu S."/>
            <person name="Kawaguchi M."/>
        </authorList>
    </citation>
    <scope>NUCLEOTIDE SEQUENCE</scope>
    <source>
        <strain evidence="2">HR1</strain>
    </source>
</reference>
<proteinExistence type="predicted"/>
<evidence type="ECO:0000256" key="1">
    <source>
        <dbReference type="SAM" id="MobiDB-lite"/>
    </source>
</evidence>
<dbReference type="AlphaFoldDB" id="A0A8H3QBM1"/>
<dbReference type="OrthoDB" id="2389607at2759"/>
<dbReference type="EMBL" id="BLAL01000011">
    <property type="protein sequence ID" value="GES73773.1"/>
    <property type="molecule type" value="Genomic_DNA"/>
</dbReference>
<protein>
    <submittedName>
        <fullName evidence="2">Uncharacterized protein</fullName>
    </submittedName>
</protein>
<gene>
    <name evidence="2" type="ORF">RCL2_000128800</name>
</gene>
<evidence type="ECO:0000313" key="3">
    <source>
        <dbReference type="Proteomes" id="UP000615446"/>
    </source>
</evidence>
<sequence>MSHKTVLCECFICKGENPELGGKFVSMSAFRRHRKKESKWSCTTNIQNLNADIINTDVNRDSENNFNVNEDHEGDEYNYERCTEQFGDDIFFQYDDKDDMVTTDKSYDSDDDGNNSYDDSDNNNDNDSVNSSSKDDEFLGSSLGNNEDEFSEDLFLNVLKLLEIKQKHNLSDRAFNEILS</sequence>
<feature type="compositionally biased region" description="Acidic residues" evidence="1">
    <location>
        <begin position="109"/>
        <end position="124"/>
    </location>
</feature>
<organism evidence="2 3">
    <name type="scientific">Rhizophagus clarus</name>
    <dbReference type="NCBI Taxonomy" id="94130"/>
    <lineage>
        <taxon>Eukaryota</taxon>
        <taxon>Fungi</taxon>
        <taxon>Fungi incertae sedis</taxon>
        <taxon>Mucoromycota</taxon>
        <taxon>Glomeromycotina</taxon>
        <taxon>Glomeromycetes</taxon>
        <taxon>Glomerales</taxon>
        <taxon>Glomeraceae</taxon>
        <taxon>Rhizophagus</taxon>
    </lineage>
</organism>
<name>A0A8H3QBM1_9GLOM</name>
<comment type="caution">
    <text evidence="2">The sequence shown here is derived from an EMBL/GenBank/DDBJ whole genome shotgun (WGS) entry which is preliminary data.</text>
</comment>
<feature type="region of interest" description="Disordered" evidence="1">
    <location>
        <begin position="102"/>
        <end position="144"/>
    </location>
</feature>
<accession>A0A8H3QBM1</accession>